<evidence type="ECO:0000313" key="4">
    <source>
        <dbReference type="Proteomes" id="UP000306585"/>
    </source>
</evidence>
<keyword evidence="1" id="KW-0472">Membrane</keyword>
<dbReference type="InterPro" id="IPR033881">
    <property type="entry name" value="vWA_BatA_type"/>
</dbReference>
<dbReference type="SMART" id="SM00327">
    <property type="entry name" value="VWA"/>
    <property type="match status" value="1"/>
</dbReference>
<keyword evidence="4" id="KW-1185">Reference proteome</keyword>
<evidence type="ECO:0000259" key="2">
    <source>
        <dbReference type="PROSITE" id="PS50234"/>
    </source>
</evidence>
<dbReference type="InterPro" id="IPR050768">
    <property type="entry name" value="UPF0353/GerABKA_families"/>
</dbReference>
<dbReference type="EMBL" id="VBRY01000004">
    <property type="protein sequence ID" value="TLS67921.1"/>
    <property type="molecule type" value="Genomic_DNA"/>
</dbReference>
<dbReference type="PANTHER" id="PTHR22550:SF18">
    <property type="entry name" value="VWFA DOMAIN-CONTAINING PROTEIN"/>
    <property type="match status" value="1"/>
</dbReference>
<dbReference type="InterPro" id="IPR036465">
    <property type="entry name" value="vWFA_dom_sf"/>
</dbReference>
<gene>
    <name evidence="3" type="ORF">FEF65_05605</name>
</gene>
<dbReference type="InterPro" id="IPR002035">
    <property type="entry name" value="VWF_A"/>
</dbReference>
<dbReference type="AlphaFoldDB" id="A0A5R9GNK4"/>
<evidence type="ECO:0000313" key="3">
    <source>
        <dbReference type="EMBL" id="TLS67921.1"/>
    </source>
</evidence>
<keyword evidence="1" id="KW-1133">Transmembrane helix</keyword>
<keyword evidence="1" id="KW-0812">Transmembrane</keyword>
<dbReference type="SUPFAM" id="SSF53300">
    <property type="entry name" value="vWA-like"/>
    <property type="match status" value="1"/>
</dbReference>
<dbReference type="PROSITE" id="PS50234">
    <property type="entry name" value="VWFA"/>
    <property type="match status" value="1"/>
</dbReference>
<dbReference type="PANTHER" id="PTHR22550">
    <property type="entry name" value="SPORE GERMINATION PROTEIN"/>
    <property type="match status" value="1"/>
</dbReference>
<dbReference type="Proteomes" id="UP000306585">
    <property type="component" value="Unassembled WGS sequence"/>
</dbReference>
<dbReference type="RefSeq" id="WP_138238818.1">
    <property type="nucleotide sequence ID" value="NZ_VBRY01000004.1"/>
</dbReference>
<sequence>MSMAEALEFGWPWLLLLLPLPWLLRRILSPVRENRPVAWLPFAHEFAGEQALVVVDRGARIRLLLASLVWLLLLLAAARPAWHGEPVALPVSGRDLLLAVDISGSMQIRDFELSGQQIDRLSATKHVADEFINRREGDRVGLILFGSEAYVQAPLTFDRKTVITLLDEAVAGLAGKATAIGDAIGLAVKRLQQSNSDKKIASHEQVLILLTDGVNTAGRLSVDQATDLAAGSGLVIYTIGIGADAMMVRSLFGAQQVNPSAELDETMLKAIADKTGGRYFRAHDSQELAQIYQVIDKLEPVKRDSEVFRPLHSLFVWPLSLALLFAVVLMIALTERGRRWIR</sequence>
<name>A0A5R9GNK4_9PROT</name>
<proteinExistence type="predicted"/>
<feature type="transmembrane region" description="Helical" evidence="1">
    <location>
        <begin position="314"/>
        <end position="333"/>
    </location>
</feature>
<comment type="caution">
    <text evidence="3">The sequence shown here is derived from an EMBL/GenBank/DDBJ whole genome shotgun (WGS) entry which is preliminary data.</text>
</comment>
<protein>
    <submittedName>
        <fullName evidence="3">VWA domain-containing protein</fullName>
    </submittedName>
</protein>
<dbReference type="Gene3D" id="3.40.50.410">
    <property type="entry name" value="von Willebrand factor, type A domain"/>
    <property type="match status" value="1"/>
</dbReference>
<accession>A0A5R9GNK4</accession>
<dbReference type="CDD" id="cd01467">
    <property type="entry name" value="vWA_BatA_type"/>
    <property type="match status" value="1"/>
</dbReference>
<dbReference type="Pfam" id="PF00092">
    <property type="entry name" value="VWA"/>
    <property type="match status" value="1"/>
</dbReference>
<organism evidence="3 4">
    <name type="scientific">Mariprofundus erugo</name>
    <dbReference type="NCBI Taxonomy" id="2528639"/>
    <lineage>
        <taxon>Bacteria</taxon>
        <taxon>Pseudomonadati</taxon>
        <taxon>Pseudomonadota</taxon>
        <taxon>Candidatius Mariprofundia</taxon>
        <taxon>Mariprofundales</taxon>
        <taxon>Mariprofundaceae</taxon>
        <taxon>Mariprofundus</taxon>
    </lineage>
</organism>
<evidence type="ECO:0000256" key="1">
    <source>
        <dbReference type="SAM" id="Phobius"/>
    </source>
</evidence>
<reference evidence="3 4" key="1">
    <citation type="journal article" date="2019" name="Appl. Environ. Microbiol.">
        <title>Environmental Evidence and Genomic Insight of Iron-oxidizing Bacteria Preference Towards More Corrosion Resistant Stainless Steel at Higher Salinities.</title>
        <authorList>
            <person name="Garrison C.E."/>
            <person name="Price K.A."/>
            <person name="Field E.K."/>
        </authorList>
    </citation>
    <scope>NUCLEOTIDE SEQUENCE [LARGE SCALE GENOMIC DNA]</scope>
    <source>
        <strain evidence="3 4">P3</strain>
    </source>
</reference>
<feature type="domain" description="VWFA" evidence="2">
    <location>
        <begin position="95"/>
        <end position="298"/>
    </location>
</feature>